<evidence type="ECO:0000256" key="2">
    <source>
        <dbReference type="ARBA" id="ARBA00006178"/>
    </source>
</evidence>
<feature type="compositionally biased region" description="Polar residues" evidence="6">
    <location>
        <begin position="112"/>
        <end position="134"/>
    </location>
</feature>
<dbReference type="GO" id="GO:0006367">
    <property type="term" value="P:transcription initiation at RNA polymerase II promoter"/>
    <property type="evidence" value="ECO:0007669"/>
    <property type="project" value="TreeGrafter"/>
</dbReference>
<feature type="region of interest" description="Disordered" evidence="6">
    <location>
        <begin position="105"/>
        <end position="134"/>
    </location>
</feature>
<dbReference type="AlphaFoldDB" id="A0A087UZ62"/>
<feature type="domain" description="Transcription initiation factor TFIID component TAF4 C-terminal" evidence="7">
    <location>
        <begin position="1"/>
        <end position="122"/>
    </location>
</feature>
<dbReference type="EMBL" id="KK122401">
    <property type="protein sequence ID" value="KFM82651.1"/>
    <property type="molecule type" value="Genomic_DNA"/>
</dbReference>
<keyword evidence="4" id="KW-0804">Transcription</keyword>
<evidence type="ECO:0000313" key="8">
    <source>
        <dbReference type="EMBL" id="KFM82651.1"/>
    </source>
</evidence>
<organism evidence="8 9">
    <name type="scientific">Stegodyphus mimosarum</name>
    <name type="common">African social velvet spider</name>
    <dbReference type="NCBI Taxonomy" id="407821"/>
    <lineage>
        <taxon>Eukaryota</taxon>
        <taxon>Metazoa</taxon>
        <taxon>Ecdysozoa</taxon>
        <taxon>Arthropoda</taxon>
        <taxon>Chelicerata</taxon>
        <taxon>Arachnida</taxon>
        <taxon>Araneae</taxon>
        <taxon>Araneomorphae</taxon>
        <taxon>Entelegynae</taxon>
        <taxon>Eresoidea</taxon>
        <taxon>Eresidae</taxon>
        <taxon>Stegodyphus</taxon>
    </lineage>
</organism>
<dbReference type="PANTHER" id="PTHR15138">
    <property type="entry name" value="TRANSCRIPTION INITIATION FACTOR TFIID SUBUNIT 4"/>
    <property type="match status" value="1"/>
</dbReference>
<dbReference type="STRING" id="407821.A0A087UZ62"/>
<dbReference type="OMA" id="EHRCENA"/>
<dbReference type="InterPro" id="IPR045144">
    <property type="entry name" value="TAF4"/>
</dbReference>
<evidence type="ECO:0000259" key="7">
    <source>
        <dbReference type="Pfam" id="PF05236"/>
    </source>
</evidence>
<evidence type="ECO:0000256" key="1">
    <source>
        <dbReference type="ARBA" id="ARBA00004123"/>
    </source>
</evidence>
<comment type="subcellular location">
    <subcellularLocation>
        <location evidence="1">Nucleus</location>
    </subcellularLocation>
</comment>
<name>A0A087UZ62_STEMI</name>
<proteinExistence type="inferred from homology"/>
<dbReference type="GO" id="GO:0016251">
    <property type="term" value="F:RNA polymerase II general transcription initiation factor activity"/>
    <property type="evidence" value="ECO:0007669"/>
    <property type="project" value="TreeGrafter"/>
</dbReference>
<evidence type="ECO:0000313" key="9">
    <source>
        <dbReference type="Proteomes" id="UP000054359"/>
    </source>
</evidence>
<dbReference type="GO" id="GO:0003743">
    <property type="term" value="F:translation initiation factor activity"/>
    <property type="evidence" value="ECO:0007669"/>
    <property type="project" value="UniProtKB-KW"/>
</dbReference>
<keyword evidence="9" id="KW-1185">Reference proteome</keyword>
<evidence type="ECO:0000256" key="3">
    <source>
        <dbReference type="ARBA" id="ARBA00023015"/>
    </source>
</evidence>
<evidence type="ECO:0000256" key="4">
    <source>
        <dbReference type="ARBA" id="ARBA00023163"/>
    </source>
</evidence>
<dbReference type="GO" id="GO:0005669">
    <property type="term" value="C:transcription factor TFIID complex"/>
    <property type="evidence" value="ECO:0007669"/>
    <property type="project" value="InterPro"/>
</dbReference>
<evidence type="ECO:0000256" key="6">
    <source>
        <dbReference type="SAM" id="MobiDB-lite"/>
    </source>
</evidence>
<keyword evidence="3" id="KW-0805">Transcription regulation</keyword>
<comment type="similarity">
    <text evidence="2">Belongs to the TAF4 family.</text>
</comment>
<dbReference type="Pfam" id="PF05236">
    <property type="entry name" value="TAF4"/>
    <property type="match status" value="1"/>
</dbReference>
<dbReference type="GO" id="GO:0003677">
    <property type="term" value="F:DNA binding"/>
    <property type="evidence" value="ECO:0007669"/>
    <property type="project" value="TreeGrafter"/>
</dbReference>
<dbReference type="OrthoDB" id="6429297at2759"/>
<keyword evidence="8" id="KW-0396">Initiation factor</keyword>
<protein>
    <submittedName>
        <fullName evidence="8">Transcription initiation factor TFIID subunit 4</fullName>
    </submittedName>
</protein>
<keyword evidence="8" id="KW-0648">Protein biosynthesis</keyword>
<dbReference type="InterPro" id="IPR007900">
    <property type="entry name" value="TAF4_C"/>
</dbReference>
<keyword evidence="5" id="KW-0539">Nucleus</keyword>
<dbReference type="Proteomes" id="UP000054359">
    <property type="component" value="Unassembled WGS sequence"/>
</dbReference>
<accession>A0A087UZ62</accession>
<dbReference type="PANTHER" id="PTHR15138:SF14">
    <property type="entry name" value="TRANSCRIPTION INITIATION FACTOR TFIID SUBUNIT 4"/>
    <property type="match status" value="1"/>
</dbReference>
<reference evidence="8 9" key="1">
    <citation type="submission" date="2013-11" db="EMBL/GenBank/DDBJ databases">
        <title>Genome sequencing of Stegodyphus mimosarum.</title>
        <authorList>
            <person name="Bechsgaard J."/>
        </authorList>
    </citation>
    <scope>NUCLEOTIDE SEQUENCE [LARGE SCALE GENOMIC DNA]</scope>
</reference>
<dbReference type="CDD" id="cd08045">
    <property type="entry name" value="HFD_TAF4"/>
    <property type="match status" value="1"/>
</dbReference>
<gene>
    <name evidence="8" type="ORF">X975_20016</name>
</gene>
<feature type="non-terminal residue" evidence="8">
    <location>
        <position position="134"/>
    </location>
</feature>
<sequence>MKTVIEKMSIVAEHRCENAKSDPRYEVTNDTKAQIKFLEELDKLEKKRHDDQEKEILLKAAKSRSKLEDPELLKLKQKAKEMQRAEIEEMRQREANMTALLAIGPRKKLKTESSSLSNQVGNIEPPNSGSSIKP</sequence>
<evidence type="ECO:0000256" key="5">
    <source>
        <dbReference type="ARBA" id="ARBA00023242"/>
    </source>
</evidence>